<reference evidence="3 4" key="1">
    <citation type="submission" date="2019-03" db="EMBL/GenBank/DDBJ databases">
        <title>Genomic Encyclopedia of Type Strains, Phase IV (KMG-IV): sequencing the most valuable type-strain genomes for metagenomic binning, comparative biology and taxonomic classification.</title>
        <authorList>
            <person name="Goeker M."/>
        </authorList>
    </citation>
    <scope>NUCLEOTIDE SEQUENCE [LARGE SCALE GENOMIC DNA]</scope>
    <source>
        <strain evidence="3 4">DSM 100048</strain>
    </source>
</reference>
<dbReference type="Proteomes" id="UP000294692">
    <property type="component" value="Unassembled WGS sequence"/>
</dbReference>
<keyword evidence="4" id="KW-1185">Reference proteome</keyword>
<feature type="chain" id="PRO_5020825317" evidence="1">
    <location>
        <begin position="31"/>
        <end position="274"/>
    </location>
</feature>
<comment type="caution">
    <text evidence="3">The sequence shown here is derived from an EMBL/GenBank/DDBJ whole genome shotgun (WGS) entry which is preliminary data.</text>
</comment>
<dbReference type="Pfam" id="PF11738">
    <property type="entry name" value="DUF3298"/>
    <property type="match status" value="1"/>
</dbReference>
<proteinExistence type="predicted"/>
<dbReference type="Gene3D" id="3.30.565.40">
    <property type="entry name" value="Fervidobacterium nodosum Rt17-B1 like"/>
    <property type="match status" value="1"/>
</dbReference>
<organism evidence="3 4">
    <name type="scientific">Paracandidimonas soli</name>
    <dbReference type="NCBI Taxonomy" id="1917182"/>
    <lineage>
        <taxon>Bacteria</taxon>
        <taxon>Pseudomonadati</taxon>
        <taxon>Pseudomonadota</taxon>
        <taxon>Betaproteobacteria</taxon>
        <taxon>Burkholderiales</taxon>
        <taxon>Alcaligenaceae</taxon>
        <taxon>Paracandidimonas</taxon>
    </lineage>
</organism>
<keyword evidence="1" id="KW-0732">Signal</keyword>
<feature type="signal peptide" evidence="1">
    <location>
        <begin position="1"/>
        <end position="30"/>
    </location>
</feature>
<dbReference type="Gene3D" id="3.90.640.20">
    <property type="entry name" value="Heat-shock cognate protein, ATPase"/>
    <property type="match status" value="1"/>
</dbReference>
<dbReference type="InterPro" id="IPR021729">
    <property type="entry name" value="DUF3298"/>
</dbReference>
<evidence type="ECO:0000259" key="2">
    <source>
        <dbReference type="Pfam" id="PF11738"/>
    </source>
</evidence>
<dbReference type="InterPro" id="IPR037126">
    <property type="entry name" value="PdaC/RsiV-like_sf"/>
</dbReference>
<dbReference type="EMBL" id="SMBX01000002">
    <property type="protein sequence ID" value="TCV01757.1"/>
    <property type="molecule type" value="Genomic_DNA"/>
</dbReference>
<accession>A0A4R3V970</accession>
<name>A0A4R3V970_9BURK</name>
<dbReference type="PROSITE" id="PS51257">
    <property type="entry name" value="PROKAR_LIPOPROTEIN"/>
    <property type="match status" value="1"/>
</dbReference>
<gene>
    <name evidence="3" type="ORF">EV686_102470</name>
</gene>
<dbReference type="AlphaFoldDB" id="A0A4R3V970"/>
<sequence length="274" mass="30043">MARSPLSPTALRLSRMATLLACTALLSACASKPSEVISLIPADQVDAQTRKDGLFSQPVKFERKKPECSGECASLKVESLAFPGNGTLTQLVDHALATMTGTGDSTPQAYQTIAEFEAHYWRTAAPRDEVILEAKTVYRNRNLTVLELNSYQYFTGAAHGISATQYLNWDNQRKRVLSLDDVLAPGGRETYLQALRQAHAAWLAGNKEAQEDPAGYRRLWPFQASDNFALTDKGVVVKYDAYALAPYSAGQPELRIPYSALRSALRPEFVPAAS</sequence>
<feature type="domain" description="DUF3298" evidence="2">
    <location>
        <begin position="180"/>
        <end position="259"/>
    </location>
</feature>
<evidence type="ECO:0000256" key="1">
    <source>
        <dbReference type="SAM" id="SignalP"/>
    </source>
</evidence>
<evidence type="ECO:0000313" key="4">
    <source>
        <dbReference type="Proteomes" id="UP000294692"/>
    </source>
</evidence>
<evidence type="ECO:0000313" key="3">
    <source>
        <dbReference type="EMBL" id="TCV01757.1"/>
    </source>
</evidence>
<protein>
    <submittedName>
        <fullName evidence="3">Uncharacterized protein DUF3298</fullName>
    </submittedName>
</protein>